<dbReference type="InterPro" id="IPR020449">
    <property type="entry name" value="Tscrpt_reg_AraC-type_HTH"/>
</dbReference>
<reference evidence="5" key="1">
    <citation type="submission" date="2022-12" db="EMBL/GenBank/DDBJ databases">
        <title>Phocaeicola acetigenes sp. nov., isolated feces from a healthy human.</title>
        <authorList>
            <person name="Do H."/>
            <person name="Ha Y.B."/>
            <person name="Kim J.-S."/>
            <person name="Suh M.K."/>
            <person name="Kim H.S."/>
            <person name="Lee J.-S."/>
        </authorList>
    </citation>
    <scope>NUCLEOTIDE SEQUENCE</scope>
    <source>
        <strain evidence="5">KGMB11183</strain>
    </source>
</reference>
<evidence type="ECO:0000256" key="1">
    <source>
        <dbReference type="ARBA" id="ARBA00023015"/>
    </source>
</evidence>
<dbReference type="SMART" id="SM00342">
    <property type="entry name" value="HTH_ARAC"/>
    <property type="match status" value="1"/>
</dbReference>
<protein>
    <submittedName>
        <fullName evidence="5">AraC family transcriptional regulator</fullName>
    </submittedName>
</protein>
<dbReference type="PRINTS" id="PR00032">
    <property type="entry name" value="HTHARAC"/>
</dbReference>
<gene>
    <name evidence="5" type="ORF">O6P32_12150</name>
</gene>
<organism evidence="5 6">
    <name type="scientific">Phocaeicola acetigenes</name>
    <dbReference type="NCBI Taxonomy" id="3016083"/>
    <lineage>
        <taxon>Bacteria</taxon>
        <taxon>Pseudomonadati</taxon>
        <taxon>Bacteroidota</taxon>
        <taxon>Bacteroidia</taxon>
        <taxon>Bacteroidales</taxon>
        <taxon>Bacteroidaceae</taxon>
        <taxon>Phocaeicola</taxon>
    </lineage>
</organism>
<sequence length="267" mass="30797">MNGEQKSYIATINSSQPEEIFIKKTGWEEIVLPAHAHNKEQIIYTLSGTLRVQIGNTNYFVPEKHIAWIPAGVEHELCSHNRLVSLVIFYLSFEEADVMNGFSIYNTTSVIAENLKFIASKGKLIRRDTQADLFQFTLSFFKLLPSMSPVREILLKTLVIPDDQRLVPVLHYITEHCGENLKIETVAKYFGFSVRNLSRLFFRSNIRFSLYLNYQRVTRAIELLADREKTLSEIAYEVGFSTPNNFNRVFRQITGMSPGQFVKMKNE</sequence>
<dbReference type="SUPFAM" id="SSF51182">
    <property type="entry name" value="RmlC-like cupins"/>
    <property type="match status" value="1"/>
</dbReference>
<keyword evidence="6" id="KW-1185">Reference proteome</keyword>
<dbReference type="RefSeq" id="WP_178265796.1">
    <property type="nucleotide sequence ID" value="NZ_JAPZVM010000012.1"/>
</dbReference>
<evidence type="ECO:0000256" key="3">
    <source>
        <dbReference type="ARBA" id="ARBA00023163"/>
    </source>
</evidence>
<dbReference type="Pfam" id="PF02311">
    <property type="entry name" value="AraC_binding"/>
    <property type="match status" value="1"/>
</dbReference>
<dbReference type="Gene3D" id="2.60.120.10">
    <property type="entry name" value="Jelly Rolls"/>
    <property type="match status" value="1"/>
</dbReference>
<name>A0ABT4PK89_9BACT</name>
<dbReference type="Proteomes" id="UP001141933">
    <property type="component" value="Unassembled WGS sequence"/>
</dbReference>
<evidence type="ECO:0000259" key="4">
    <source>
        <dbReference type="PROSITE" id="PS01124"/>
    </source>
</evidence>
<evidence type="ECO:0000313" key="5">
    <source>
        <dbReference type="EMBL" id="MCZ8373448.1"/>
    </source>
</evidence>
<comment type="caution">
    <text evidence="5">The sequence shown here is derived from an EMBL/GenBank/DDBJ whole genome shotgun (WGS) entry which is preliminary data.</text>
</comment>
<accession>A0ABT4PK89</accession>
<keyword evidence="1" id="KW-0805">Transcription regulation</keyword>
<feature type="domain" description="HTH araC/xylS-type" evidence="4">
    <location>
        <begin position="167"/>
        <end position="264"/>
    </location>
</feature>
<dbReference type="InterPro" id="IPR003313">
    <property type="entry name" value="AraC-bd"/>
</dbReference>
<keyword evidence="2" id="KW-0238">DNA-binding</keyword>
<dbReference type="Pfam" id="PF12833">
    <property type="entry name" value="HTH_18"/>
    <property type="match status" value="1"/>
</dbReference>
<dbReference type="Gene3D" id="1.10.10.60">
    <property type="entry name" value="Homeodomain-like"/>
    <property type="match status" value="2"/>
</dbReference>
<dbReference type="InterPro" id="IPR011051">
    <property type="entry name" value="RmlC_Cupin_sf"/>
</dbReference>
<dbReference type="InterPro" id="IPR014710">
    <property type="entry name" value="RmlC-like_jellyroll"/>
</dbReference>
<dbReference type="PANTHER" id="PTHR43280:SF27">
    <property type="entry name" value="TRANSCRIPTIONAL REGULATOR MTLR"/>
    <property type="match status" value="1"/>
</dbReference>
<evidence type="ECO:0000313" key="6">
    <source>
        <dbReference type="Proteomes" id="UP001141933"/>
    </source>
</evidence>
<proteinExistence type="predicted"/>
<dbReference type="SUPFAM" id="SSF46689">
    <property type="entry name" value="Homeodomain-like"/>
    <property type="match status" value="2"/>
</dbReference>
<dbReference type="PROSITE" id="PS01124">
    <property type="entry name" value="HTH_ARAC_FAMILY_2"/>
    <property type="match status" value="1"/>
</dbReference>
<keyword evidence="3" id="KW-0804">Transcription</keyword>
<dbReference type="EMBL" id="JAPZVM010000012">
    <property type="protein sequence ID" value="MCZ8373448.1"/>
    <property type="molecule type" value="Genomic_DNA"/>
</dbReference>
<dbReference type="InterPro" id="IPR018062">
    <property type="entry name" value="HTH_AraC-typ_CS"/>
</dbReference>
<dbReference type="PROSITE" id="PS00041">
    <property type="entry name" value="HTH_ARAC_FAMILY_1"/>
    <property type="match status" value="1"/>
</dbReference>
<evidence type="ECO:0000256" key="2">
    <source>
        <dbReference type="ARBA" id="ARBA00023125"/>
    </source>
</evidence>
<dbReference type="InterPro" id="IPR009057">
    <property type="entry name" value="Homeodomain-like_sf"/>
</dbReference>
<dbReference type="PANTHER" id="PTHR43280">
    <property type="entry name" value="ARAC-FAMILY TRANSCRIPTIONAL REGULATOR"/>
    <property type="match status" value="1"/>
</dbReference>
<dbReference type="InterPro" id="IPR018060">
    <property type="entry name" value="HTH_AraC"/>
</dbReference>